<protein>
    <submittedName>
        <fullName evidence="2">Uncharacterized protein</fullName>
    </submittedName>
</protein>
<dbReference type="Proteomes" id="UP000285060">
    <property type="component" value="Unassembled WGS sequence"/>
</dbReference>
<gene>
    <name evidence="2" type="ORF">DYB32_007713</name>
</gene>
<feature type="compositionally biased region" description="Acidic residues" evidence="1">
    <location>
        <begin position="134"/>
        <end position="152"/>
    </location>
</feature>
<feature type="compositionally biased region" description="Basic and acidic residues" evidence="1">
    <location>
        <begin position="167"/>
        <end position="176"/>
    </location>
</feature>
<sequence length="325" mass="35633">MGYTPWLKQELLERCLERVVKEALKKADLTHVHLTNERVTVVAEDFITQLTTATAYITDVTEGRQQFVVRACDVVRGAHAIGVKLYGYDDASDESRLALLHGETAPSQTVVESEPRTLHSADDDIFDVGSLESSEADTSESDDASASDDDDVISLGDGEFSDCDAPDEVHPGKINEDNPYALPRRVMLRLFRDICSQVKLEVMPITRKALSAYHNMAEALLFPLVASCLQELSSQPPLVSLSSPSKSTTPTLNRRSGGKKRLSGDVFPPMAAASQKRKSPRLAHKSMRVHLTFQDETKSPMTKSATKQLTARSTPPASHRRTAAA</sequence>
<dbReference type="EMBL" id="QUSY01000875">
    <property type="protein sequence ID" value="RHY26940.1"/>
    <property type="molecule type" value="Genomic_DNA"/>
</dbReference>
<feature type="compositionally biased region" description="Polar residues" evidence="1">
    <location>
        <begin position="299"/>
        <end position="316"/>
    </location>
</feature>
<name>A0A3R6ZLY7_9STRA</name>
<dbReference type="AlphaFoldDB" id="A0A3R6ZLY7"/>
<evidence type="ECO:0000313" key="3">
    <source>
        <dbReference type="Proteomes" id="UP000285060"/>
    </source>
</evidence>
<feature type="region of interest" description="Disordered" evidence="1">
    <location>
        <begin position="235"/>
        <end position="325"/>
    </location>
</feature>
<feature type="compositionally biased region" description="Low complexity" evidence="1">
    <location>
        <begin position="235"/>
        <end position="252"/>
    </location>
</feature>
<dbReference type="VEuPathDB" id="FungiDB:H310_07767"/>
<keyword evidence="3" id="KW-1185">Reference proteome</keyword>
<proteinExistence type="predicted"/>
<feature type="region of interest" description="Disordered" evidence="1">
    <location>
        <begin position="132"/>
        <end position="176"/>
    </location>
</feature>
<comment type="caution">
    <text evidence="2">The sequence shown here is derived from an EMBL/GenBank/DDBJ whole genome shotgun (WGS) entry which is preliminary data.</text>
</comment>
<feature type="compositionally biased region" description="Basic residues" evidence="1">
    <location>
        <begin position="275"/>
        <end position="288"/>
    </location>
</feature>
<reference evidence="2 3" key="1">
    <citation type="submission" date="2018-08" db="EMBL/GenBank/DDBJ databases">
        <title>Aphanomyces genome sequencing and annotation.</title>
        <authorList>
            <person name="Minardi D."/>
            <person name="Oidtmann B."/>
            <person name="Van Der Giezen M."/>
            <person name="Studholme D.J."/>
        </authorList>
    </citation>
    <scope>NUCLEOTIDE SEQUENCE [LARGE SCALE GENOMIC DNA]</scope>
    <source>
        <strain evidence="2 3">NJM0002</strain>
    </source>
</reference>
<evidence type="ECO:0000256" key="1">
    <source>
        <dbReference type="SAM" id="MobiDB-lite"/>
    </source>
</evidence>
<accession>A0A3R6ZLY7</accession>
<organism evidence="2 3">
    <name type="scientific">Aphanomyces invadans</name>
    <dbReference type="NCBI Taxonomy" id="157072"/>
    <lineage>
        <taxon>Eukaryota</taxon>
        <taxon>Sar</taxon>
        <taxon>Stramenopiles</taxon>
        <taxon>Oomycota</taxon>
        <taxon>Saprolegniomycetes</taxon>
        <taxon>Saprolegniales</taxon>
        <taxon>Verrucalvaceae</taxon>
        <taxon>Aphanomyces</taxon>
    </lineage>
</organism>
<evidence type="ECO:0000313" key="2">
    <source>
        <dbReference type="EMBL" id="RHY26940.1"/>
    </source>
</evidence>